<protein>
    <submittedName>
        <fullName evidence="1">Uncharacterized protein</fullName>
    </submittedName>
</protein>
<name>A0A7R8WNU9_9CRUS</name>
<accession>A0A7R8WNU9</accession>
<organism evidence="1">
    <name type="scientific">Cyprideis torosa</name>
    <dbReference type="NCBI Taxonomy" id="163714"/>
    <lineage>
        <taxon>Eukaryota</taxon>
        <taxon>Metazoa</taxon>
        <taxon>Ecdysozoa</taxon>
        <taxon>Arthropoda</taxon>
        <taxon>Crustacea</taxon>
        <taxon>Oligostraca</taxon>
        <taxon>Ostracoda</taxon>
        <taxon>Podocopa</taxon>
        <taxon>Podocopida</taxon>
        <taxon>Cytherocopina</taxon>
        <taxon>Cytheroidea</taxon>
        <taxon>Cytherideidae</taxon>
        <taxon>Cyprideis</taxon>
    </lineage>
</organism>
<gene>
    <name evidence="1" type="ORF">CTOB1V02_LOCUS12213</name>
</gene>
<reference evidence="1" key="1">
    <citation type="submission" date="2020-11" db="EMBL/GenBank/DDBJ databases">
        <authorList>
            <person name="Tran Van P."/>
        </authorList>
    </citation>
    <scope>NUCLEOTIDE SEQUENCE</scope>
</reference>
<dbReference type="AlphaFoldDB" id="A0A7R8WNU9"/>
<evidence type="ECO:0000313" key="1">
    <source>
        <dbReference type="EMBL" id="CAD7234397.1"/>
    </source>
</evidence>
<proteinExistence type="predicted"/>
<sequence length="136" mass="14322">MDMISFIGDKEDNLHAIEQIMTKPGKFTEAIQERLVDLNVLPRIPPQRVVFSGSHPFTPVSSEIPNVSGGYVYLLVAPRQLINILGDTASSMSNGNGVYPHSSTTGPASTAVSCNTIKDGSTAAAGGKTASFLDSV</sequence>
<dbReference type="OrthoDB" id="272985at2759"/>
<dbReference type="EMBL" id="OB668561">
    <property type="protein sequence ID" value="CAD7234397.1"/>
    <property type="molecule type" value="Genomic_DNA"/>
</dbReference>